<dbReference type="PANTHER" id="PTHR14983:SF1">
    <property type="entry name" value="CILIOGENESIS AND PLANAR POLARITY EFFECTOR 2"/>
    <property type="match status" value="1"/>
</dbReference>
<evidence type="ECO:0000256" key="6">
    <source>
        <dbReference type="ARBA" id="ARBA00023134"/>
    </source>
</evidence>
<evidence type="ECO:0000313" key="10">
    <source>
        <dbReference type="Proteomes" id="UP000827986"/>
    </source>
</evidence>
<evidence type="ECO:0000256" key="1">
    <source>
        <dbReference type="ARBA" id="ARBA00004120"/>
    </source>
</evidence>
<accession>A0A9D3XAE0</accession>
<comment type="similarity">
    <text evidence="2">Belongs to the small GTPase superfamily. Rab family.</text>
</comment>
<keyword evidence="6" id="KW-0342">GTP-binding</keyword>
<keyword evidence="6" id="KW-0547">Nucleotide-binding</keyword>
<proteinExistence type="inferred from homology"/>
<dbReference type="AlphaFoldDB" id="A0A9D3XAE0"/>
<reference evidence="9" key="1">
    <citation type="submission" date="2021-09" db="EMBL/GenBank/DDBJ databases">
        <title>The genome of Mauremys mutica provides insights into the evolution of semi-aquatic lifestyle.</title>
        <authorList>
            <person name="Gong S."/>
            <person name="Gao Y."/>
        </authorList>
    </citation>
    <scope>NUCLEOTIDE SEQUENCE</scope>
    <source>
        <strain evidence="9">MM-2020</strain>
        <tissue evidence="9">Muscle</tissue>
    </source>
</reference>
<dbReference type="EMBL" id="JAHDVG010000476">
    <property type="protein sequence ID" value="KAH1175615.1"/>
    <property type="molecule type" value="Genomic_DNA"/>
</dbReference>
<keyword evidence="3" id="KW-0813">Transport</keyword>
<keyword evidence="8" id="KW-0966">Cell projection</keyword>
<dbReference type="InterPro" id="IPR027417">
    <property type="entry name" value="P-loop_NTPase"/>
</dbReference>
<dbReference type="PRINTS" id="PR00449">
    <property type="entry name" value="RASTRNSFRMNG"/>
</dbReference>
<dbReference type="SUPFAM" id="SSF52540">
    <property type="entry name" value="P-loop containing nucleoside triphosphate hydrolases"/>
    <property type="match status" value="1"/>
</dbReference>
<keyword evidence="4" id="KW-0963">Cytoplasm</keyword>
<name>A0A9D3XAE0_9SAUR</name>
<comment type="subcellular location">
    <subcellularLocation>
        <location evidence="1">Cytoplasm</location>
        <location evidence="1">Cytoskeleton</location>
        <location evidence="1">Cilium basal body</location>
    </subcellularLocation>
</comment>
<evidence type="ECO:0008006" key="11">
    <source>
        <dbReference type="Google" id="ProtNLM"/>
    </source>
</evidence>
<dbReference type="Gene3D" id="3.40.50.300">
    <property type="entry name" value="P-loop containing nucleotide triphosphate hydrolases"/>
    <property type="match status" value="1"/>
</dbReference>
<evidence type="ECO:0000256" key="4">
    <source>
        <dbReference type="ARBA" id="ARBA00022490"/>
    </source>
</evidence>
<gene>
    <name evidence="9" type="ORF">KIL84_022140</name>
</gene>
<evidence type="ECO:0000256" key="8">
    <source>
        <dbReference type="ARBA" id="ARBA00023273"/>
    </source>
</evidence>
<evidence type="ECO:0000256" key="5">
    <source>
        <dbReference type="ARBA" id="ARBA00022927"/>
    </source>
</evidence>
<dbReference type="CDD" id="cd00882">
    <property type="entry name" value="Ras_like_GTPase"/>
    <property type="match status" value="1"/>
</dbReference>
<evidence type="ECO:0000313" key="9">
    <source>
        <dbReference type="EMBL" id="KAH1175615.1"/>
    </source>
</evidence>
<keyword evidence="5" id="KW-0653">Protein transport</keyword>
<dbReference type="Proteomes" id="UP000827986">
    <property type="component" value="Unassembled WGS sequence"/>
</dbReference>
<dbReference type="PANTHER" id="PTHR14983">
    <property type="entry name" value="CILIOGENESIS AND PLANAR POLARITY EFFECTOR 2"/>
    <property type="match status" value="1"/>
</dbReference>
<dbReference type="GO" id="GO:0015031">
    <property type="term" value="P:protein transport"/>
    <property type="evidence" value="ECO:0007669"/>
    <property type="project" value="UniProtKB-KW"/>
</dbReference>
<evidence type="ECO:0000256" key="3">
    <source>
        <dbReference type="ARBA" id="ARBA00022448"/>
    </source>
</evidence>
<evidence type="ECO:0000256" key="2">
    <source>
        <dbReference type="ARBA" id="ARBA00006270"/>
    </source>
</evidence>
<comment type="caution">
    <text evidence="9">The sequence shown here is derived from an EMBL/GenBank/DDBJ whole genome shotgun (WGS) entry which is preliminary data.</text>
</comment>
<organism evidence="9 10">
    <name type="scientific">Mauremys mutica</name>
    <name type="common">yellowpond turtle</name>
    <dbReference type="NCBI Taxonomy" id="74926"/>
    <lineage>
        <taxon>Eukaryota</taxon>
        <taxon>Metazoa</taxon>
        <taxon>Chordata</taxon>
        <taxon>Craniata</taxon>
        <taxon>Vertebrata</taxon>
        <taxon>Euteleostomi</taxon>
        <taxon>Archelosauria</taxon>
        <taxon>Testudinata</taxon>
        <taxon>Testudines</taxon>
        <taxon>Cryptodira</taxon>
        <taxon>Durocryptodira</taxon>
        <taxon>Testudinoidea</taxon>
        <taxon>Geoemydidae</taxon>
        <taxon>Geoemydinae</taxon>
        <taxon>Mauremys</taxon>
    </lineage>
</organism>
<evidence type="ECO:0000256" key="7">
    <source>
        <dbReference type="ARBA" id="ARBA00023212"/>
    </source>
</evidence>
<keyword evidence="7" id="KW-0206">Cytoskeleton</keyword>
<protein>
    <recommendedName>
        <fullName evidence="11">Ciliogenesis and planar polarity effector 2</fullName>
    </recommendedName>
</protein>
<dbReference type="InterPro" id="IPR039677">
    <property type="entry name" value="RSG1"/>
</dbReference>
<dbReference type="GO" id="GO:0005525">
    <property type="term" value="F:GTP binding"/>
    <property type="evidence" value="ECO:0007669"/>
    <property type="project" value="UniProtKB-KW"/>
</dbReference>
<dbReference type="GO" id="GO:0003924">
    <property type="term" value="F:GTPase activity"/>
    <property type="evidence" value="ECO:0007669"/>
    <property type="project" value="InterPro"/>
</dbReference>
<keyword evidence="10" id="KW-1185">Reference proteome</keyword>
<sequence length="305" mass="33538">MAVSPGSVIVPDWHKSPEGKEYLATILRKNKRKFFGLIERPVLPPQMAADTASYKIFVSGKSGVGKTAMVAKLAGLEVPSAHHETTGIQLTTVYWPAKLRDSGRALIFRFHFWDCGEAALKKFDHILPVSQARGWGSCHALLSPGELRLTKHSTWVWISAPRSLGDVQNWAGGACKEKADGILFLFSFTDRSSFDDLPSQISRVTEGSETLVKIVIGSKFDQFMHADVTERDLAEFRQAWRLPVLRMKSVNGPRLADGQTLDGRAGLAHVAHVLNGLAEHLWYQDQVMAGLVPAPQPGTEETSLG</sequence>